<proteinExistence type="predicted"/>
<sequence>MPSVKKKDPNPITMRGIVKSCRVVSTDYFDNHKHYINNICYIIHIISTKCMLYLSVFWHAQKTIFCIFFK</sequence>
<evidence type="ECO:0000313" key="1">
    <source>
        <dbReference type="EMBL" id="JAH35696.1"/>
    </source>
</evidence>
<protein>
    <submittedName>
        <fullName evidence="1">Uncharacterized protein</fullName>
    </submittedName>
</protein>
<reference evidence="1" key="2">
    <citation type="journal article" date="2015" name="Fish Shellfish Immunol.">
        <title>Early steps in the European eel (Anguilla anguilla)-Vibrio vulnificus interaction in the gills: Role of the RtxA13 toxin.</title>
        <authorList>
            <person name="Callol A."/>
            <person name="Pajuelo D."/>
            <person name="Ebbesson L."/>
            <person name="Teles M."/>
            <person name="MacKenzie S."/>
            <person name="Amaro C."/>
        </authorList>
    </citation>
    <scope>NUCLEOTIDE SEQUENCE</scope>
</reference>
<name>A0A0E9S321_ANGAN</name>
<reference evidence="1" key="1">
    <citation type="submission" date="2014-11" db="EMBL/GenBank/DDBJ databases">
        <authorList>
            <person name="Amaro Gonzalez C."/>
        </authorList>
    </citation>
    <scope>NUCLEOTIDE SEQUENCE</scope>
</reference>
<accession>A0A0E9S321</accession>
<organism evidence="1">
    <name type="scientific">Anguilla anguilla</name>
    <name type="common">European freshwater eel</name>
    <name type="synonym">Muraena anguilla</name>
    <dbReference type="NCBI Taxonomy" id="7936"/>
    <lineage>
        <taxon>Eukaryota</taxon>
        <taxon>Metazoa</taxon>
        <taxon>Chordata</taxon>
        <taxon>Craniata</taxon>
        <taxon>Vertebrata</taxon>
        <taxon>Euteleostomi</taxon>
        <taxon>Actinopterygii</taxon>
        <taxon>Neopterygii</taxon>
        <taxon>Teleostei</taxon>
        <taxon>Anguilliformes</taxon>
        <taxon>Anguillidae</taxon>
        <taxon>Anguilla</taxon>
    </lineage>
</organism>
<dbReference type="EMBL" id="GBXM01072881">
    <property type="protein sequence ID" value="JAH35696.1"/>
    <property type="molecule type" value="Transcribed_RNA"/>
</dbReference>
<dbReference type="AlphaFoldDB" id="A0A0E9S321"/>